<feature type="transmembrane region" description="Helical" evidence="1">
    <location>
        <begin position="28"/>
        <end position="46"/>
    </location>
</feature>
<feature type="transmembrane region" description="Helical" evidence="1">
    <location>
        <begin position="52"/>
        <end position="71"/>
    </location>
</feature>
<dbReference type="STRING" id="314260.PB2503_00617"/>
<accession>E0TAZ5</accession>
<dbReference type="Proteomes" id="UP000001302">
    <property type="component" value="Chromosome"/>
</dbReference>
<keyword evidence="1" id="KW-0472">Membrane</keyword>
<reference evidence="2 3" key="2">
    <citation type="journal article" date="2011" name="J. Bacteriol.">
        <title>Complete genome sequence of strain HTCC2503T of Parvularcula bermudensis, the type species of the order "Parvularculales" in the class Alphaproteobacteria.</title>
        <authorList>
            <person name="Oh H.M."/>
            <person name="Kang I."/>
            <person name="Vergin K.L."/>
            <person name="Kang D."/>
            <person name="Rhee K.H."/>
            <person name="Giovannoni S.J."/>
            <person name="Cho J.C."/>
        </authorList>
    </citation>
    <scope>NUCLEOTIDE SEQUENCE [LARGE SCALE GENOMIC DNA]</scope>
    <source>
        <strain evidence="3">ATCC BAA-594 / HTCC2503 / KCTC 12087</strain>
    </source>
</reference>
<proteinExistence type="predicted"/>
<evidence type="ECO:0000256" key="1">
    <source>
        <dbReference type="SAM" id="Phobius"/>
    </source>
</evidence>
<keyword evidence="3" id="KW-1185">Reference proteome</keyword>
<feature type="transmembrane region" description="Helical" evidence="1">
    <location>
        <begin position="159"/>
        <end position="180"/>
    </location>
</feature>
<reference evidence="3" key="1">
    <citation type="submission" date="2010-08" db="EMBL/GenBank/DDBJ databases">
        <title>Genome sequence of Parvularcula bermudensis HTCC2503.</title>
        <authorList>
            <person name="Kang D.-M."/>
            <person name="Oh H.-M."/>
            <person name="Cho J.-C."/>
        </authorList>
    </citation>
    <scope>NUCLEOTIDE SEQUENCE [LARGE SCALE GENOMIC DNA]</scope>
    <source>
        <strain evidence="3">ATCC BAA-594 / HTCC2503 / KCTC 12087</strain>
    </source>
</reference>
<dbReference type="RefSeq" id="WP_013299178.1">
    <property type="nucleotide sequence ID" value="NC_014414.1"/>
</dbReference>
<name>E0TAZ5_PARBH</name>
<sequence length="276" mass="30564">MADVDQKLTDLIGFSREAFDTAQTAQGWSSRLQWVLAVIAVVAVFLPGQELAIVAAGLSLVGAAAIACLRFRQQGFRRYGERVRRATLLAKGLGHELSAHEYQSIEATFGGDRKRATAKADTNYYASRLPPGEDRLIENLYESAFWSADLFKYSARTAWVRFAGLAFAAILVIVTIVPFLSEDLDIILSRIFLVVMTVLVSREVLGDAFNYSMAQHEVCLVLERLEALKGKPNKTADLMLILGDYNAAVEAAPIPQTGVYERRKQNITDSWDKART</sequence>
<evidence type="ECO:0000313" key="2">
    <source>
        <dbReference type="EMBL" id="ADM08204.1"/>
    </source>
</evidence>
<protein>
    <submittedName>
        <fullName evidence="2">Uncharacterized protein</fullName>
    </submittedName>
</protein>
<dbReference type="HOGENOM" id="CLU_1007776_0_0_5"/>
<keyword evidence="1" id="KW-0812">Transmembrane</keyword>
<gene>
    <name evidence="2" type="ordered locus">PB2503_00617</name>
</gene>
<keyword evidence="1" id="KW-1133">Transmembrane helix</keyword>
<dbReference type="KEGG" id="pbr:PB2503_00617"/>
<feature type="transmembrane region" description="Helical" evidence="1">
    <location>
        <begin position="186"/>
        <end position="205"/>
    </location>
</feature>
<dbReference type="EMBL" id="CP002156">
    <property type="protein sequence ID" value="ADM08204.1"/>
    <property type="molecule type" value="Genomic_DNA"/>
</dbReference>
<organism evidence="2 3">
    <name type="scientific">Parvularcula bermudensis (strain ATCC BAA-594 / HTCC2503 / KCTC 12087)</name>
    <dbReference type="NCBI Taxonomy" id="314260"/>
    <lineage>
        <taxon>Bacteria</taxon>
        <taxon>Pseudomonadati</taxon>
        <taxon>Pseudomonadota</taxon>
        <taxon>Alphaproteobacteria</taxon>
        <taxon>Parvularculales</taxon>
        <taxon>Parvularculaceae</taxon>
        <taxon>Parvularcula</taxon>
    </lineage>
</organism>
<dbReference type="OrthoDB" id="8482132at2"/>
<dbReference type="AlphaFoldDB" id="E0TAZ5"/>
<evidence type="ECO:0000313" key="3">
    <source>
        <dbReference type="Proteomes" id="UP000001302"/>
    </source>
</evidence>